<evidence type="ECO:0000256" key="13">
    <source>
        <dbReference type="ARBA" id="ARBA00025217"/>
    </source>
</evidence>
<comment type="cofactor">
    <cofactor evidence="1 15">
        <name>Zn(2+)</name>
        <dbReference type="ChEBI" id="CHEBI:29105"/>
    </cofactor>
</comment>
<organism evidence="18 19">
    <name type="scientific">Parascardovia denticolens DSM 10105 = JCM 12538</name>
    <dbReference type="NCBI Taxonomy" id="864564"/>
    <lineage>
        <taxon>Bacteria</taxon>
        <taxon>Bacillati</taxon>
        <taxon>Actinomycetota</taxon>
        <taxon>Actinomycetes</taxon>
        <taxon>Bifidobacteriales</taxon>
        <taxon>Bifidobacteriaceae</taxon>
        <taxon>Parascardovia</taxon>
    </lineage>
</organism>
<dbReference type="FunFam" id="3.40.50.620:FF:000075">
    <property type="entry name" value="Isoleucine--tRNA ligase"/>
    <property type="match status" value="1"/>
</dbReference>
<dbReference type="GO" id="GO:0000049">
    <property type="term" value="F:tRNA binding"/>
    <property type="evidence" value="ECO:0007669"/>
    <property type="project" value="InterPro"/>
</dbReference>
<dbReference type="FunFam" id="3.40.50.620:FF:000063">
    <property type="entry name" value="Isoleucine--tRNA ligase"/>
    <property type="match status" value="1"/>
</dbReference>
<dbReference type="InterPro" id="IPR023586">
    <property type="entry name" value="Ile-tRNA-ligase_type2"/>
</dbReference>
<keyword evidence="7 15" id="KW-0479">Metal-binding</keyword>
<dbReference type="HOGENOM" id="CLU_001493_1_1_11"/>
<reference evidence="18 19" key="1">
    <citation type="submission" date="2010-12" db="EMBL/GenBank/DDBJ databases">
        <authorList>
            <person name="Muzny D."/>
            <person name="Qin X."/>
            <person name="Buhay C."/>
            <person name="Dugan-Rocha S."/>
            <person name="Ding Y."/>
            <person name="Chen G."/>
            <person name="Hawes A."/>
            <person name="Holder M."/>
            <person name="Jhangiani S."/>
            <person name="Johnson A."/>
            <person name="Khan Z."/>
            <person name="Li Z."/>
            <person name="Liu W."/>
            <person name="Liu X."/>
            <person name="Perez L."/>
            <person name="Shen H."/>
            <person name="Wang Q."/>
            <person name="Watt J."/>
            <person name="Xi L."/>
            <person name="Xin Y."/>
            <person name="Zhou J."/>
            <person name="Deng J."/>
            <person name="Jiang H."/>
            <person name="Liu Y."/>
            <person name="Qu J."/>
            <person name="Song X.-Z."/>
            <person name="Zhang L."/>
            <person name="Villasana D."/>
            <person name="Johnson A."/>
            <person name="Liu J."/>
            <person name="Liyanage D."/>
            <person name="Lorensuhewa L."/>
            <person name="Robinson T."/>
            <person name="Song A."/>
            <person name="Song B.-B."/>
            <person name="Dinh H."/>
            <person name="Thornton R."/>
            <person name="Coyle M."/>
            <person name="Francisco L."/>
            <person name="Jackson L."/>
            <person name="Javaid M."/>
            <person name="Korchina V."/>
            <person name="Kovar C."/>
            <person name="Mata R."/>
            <person name="Mathew T."/>
            <person name="Ngo R."/>
            <person name="Nguyen L."/>
            <person name="Nguyen N."/>
            <person name="Okwuonu G."/>
            <person name="Ongeri F."/>
            <person name="Pham C."/>
            <person name="Simmons D."/>
            <person name="Wilczek-Boney K."/>
            <person name="Hale W."/>
            <person name="Jakkamsetti A."/>
            <person name="Pham P."/>
            <person name="Ruth R."/>
            <person name="San Lucas F."/>
            <person name="Warren J."/>
            <person name="Zhang J."/>
            <person name="Zhao Z."/>
            <person name="Zhou C."/>
            <person name="Zhu D."/>
            <person name="Lee S."/>
            <person name="Bess C."/>
            <person name="Blankenburg K."/>
            <person name="Forbes L."/>
            <person name="Fu Q."/>
            <person name="Gubbala S."/>
            <person name="Hirani K."/>
            <person name="Jayaseelan J.C."/>
            <person name="Lara F."/>
            <person name="Munidasa M."/>
            <person name="Palculict T."/>
            <person name="Patil S."/>
            <person name="Pu L.-L."/>
            <person name="Saada N."/>
            <person name="Tang L."/>
            <person name="Weissenberger G."/>
            <person name="Zhu Y."/>
            <person name="Hemphill L."/>
            <person name="Shang Y."/>
            <person name="Youmans B."/>
            <person name="Ayvaz T."/>
            <person name="Ross M."/>
            <person name="Santibanez J."/>
            <person name="Aqrawi P."/>
            <person name="Gross S."/>
            <person name="Joshi V."/>
            <person name="Fowler G."/>
            <person name="Nazareth L."/>
            <person name="Reid J."/>
            <person name="Worley K."/>
            <person name="Petrosino J."/>
            <person name="Highlander S."/>
            <person name="Gibbs R."/>
        </authorList>
    </citation>
    <scope>NUCLEOTIDE SEQUENCE [LARGE SCALE GENOMIC DNA]</scope>
    <source>
        <strain evidence="18 19">DSM 10105</strain>
    </source>
</reference>
<dbReference type="PRINTS" id="PR00984">
    <property type="entry name" value="TRNASYNTHILE"/>
</dbReference>
<dbReference type="SUPFAM" id="SSF50677">
    <property type="entry name" value="ValRS/IleRS/LeuRS editing domain"/>
    <property type="match status" value="1"/>
</dbReference>
<dbReference type="KEGG" id="pdo:PSDT_1196"/>
<dbReference type="PANTHER" id="PTHR42780:SF1">
    <property type="entry name" value="ISOLEUCINE--TRNA LIGASE, CYTOPLASMIC"/>
    <property type="match status" value="1"/>
</dbReference>
<keyword evidence="19" id="KW-1185">Reference proteome</keyword>
<comment type="caution">
    <text evidence="18">The sequence shown here is derived from an EMBL/GenBank/DDBJ whole genome shotgun (WGS) entry which is preliminary data.</text>
</comment>
<gene>
    <name evidence="15 18" type="primary">ileS</name>
    <name evidence="18" type="ORF">HMPREF0620_0398</name>
</gene>
<evidence type="ECO:0000313" key="18">
    <source>
        <dbReference type="EMBL" id="EFT83393.1"/>
    </source>
</evidence>
<keyword evidence="5 15" id="KW-0963">Cytoplasm</keyword>
<dbReference type="InterPro" id="IPR002300">
    <property type="entry name" value="aa-tRNA-synth_Ia"/>
</dbReference>
<dbReference type="EC" id="6.1.1.5" evidence="15"/>
<feature type="domain" description="Methionyl/Valyl/Leucyl/Isoleucyl-tRNA synthetase anticodon-binding" evidence="17">
    <location>
        <begin position="747"/>
        <end position="900"/>
    </location>
</feature>
<dbReference type="Pfam" id="PF08264">
    <property type="entry name" value="Anticodon_1"/>
    <property type="match status" value="1"/>
</dbReference>
<evidence type="ECO:0000256" key="5">
    <source>
        <dbReference type="ARBA" id="ARBA00022490"/>
    </source>
</evidence>
<dbReference type="InterPro" id="IPR033709">
    <property type="entry name" value="Anticodon_Ile_ABEc"/>
</dbReference>
<dbReference type="GO" id="GO:0004822">
    <property type="term" value="F:isoleucine-tRNA ligase activity"/>
    <property type="evidence" value="ECO:0007669"/>
    <property type="project" value="UniProtKB-UniRule"/>
</dbReference>
<dbReference type="AlphaFoldDB" id="E6K0R2"/>
<evidence type="ECO:0000256" key="11">
    <source>
        <dbReference type="ARBA" id="ARBA00022917"/>
    </source>
</evidence>
<accession>E6K0R2</accession>
<dbReference type="EMBL" id="AEON01000001">
    <property type="protein sequence ID" value="EFT83393.1"/>
    <property type="molecule type" value="Genomic_DNA"/>
</dbReference>
<comment type="function">
    <text evidence="13 15">Catalyzes the attachment of isoleucine to tRNA(Ile). As IleRS can inadvertently accommodate and process structurally similar amino acids such as valine, to avoid such errors it has two additional distinct tRNA(Ile)-dependent editing activities. One activity is designated as 'pretransfer' editing and involves the hydrolysis of activated Val-AMP. The other activity is designated 'posttransfer' editing and involves deacylation of mischarged Val-tRNA(Ile).</text>
</comment>
<dbReference type="PATRIC" id="fig|864564.6.peg.1314"/>
<evidence type="ECO:0000256" key="9">
    <source>
        <dbReference type="ARBA" id="ARBA00022833"/>
    </source>
</evidence>
<dbReference type="eggNOG" id="COG0060">
    <property type="taxonomic scope" value="Bacteria"/>
</dbReference>
<evidence type="ECO:0000256" key="12">
    <source>
        <dbReference type="ARBA" id="ARBA00023146"/>
    </source>
</evidence>
<evidence type="ECO:0000256" key="1">
    <source>
        <dbReference type="ARBA" id="ARBA00001947"/>
    </source>
</evidence>
<dbReference type="GO" id="GO:0006428">
    <property type="term" value="P:isoleucyl-tRNA aminoacylation"/>
    <property type="evidence" value="ECO:0007669"/>
    <property type="project" value="UniProtKB-UniRule"/>
</dbReference>
<dbReference type="Gene3D" id="3.40.50.620">
    <property type="entry name" value="HUPs"/>
    <property type="match status" value="2"/>
</dbReference>
<dbReference type="Proteomes" id="UP000004946">
    <property type="component" value="Chromosome"/>
</dbReference>
<feature type="domain" description="Aminoacyl-tRNA synthetase class Ia" evidence="16">
    <location>
        <begin position="35"/>
        <end position="688"/>
    </location>
</feature>
<sequence length="1118" mass="125530">MNSKRVYPKVVTREVEPGQGAITPNPSFPDIEEAVLKYWDVDDTFNKSVERNPSGDHSDNEFVFFDGPPFANGLPHYGHLLTGYAKDVIPRYQTMKGRRVNRVFGWDTHGLPAELEAEKELGIENKSQIDEMGLAAFNAACRTSVLKYTNEWKEYVHRQGRWVDFENGYKTLNTTYMESVIWAFKQLYQKGLAYQGYRVLPYCPKDETPLSNHELRMDADVYQDRQDLSVAVAVKMRDEDAYAVFWTTTPWTVPGNMAIVVGPDIDYSLVQPVNGPFAGKKMYFATALLGDFAKELGEDYQVLRTLKGSDLEGRRYWPVLPYFLDGSLTSPDGKASEDPNAFTIYTADYVDTTEGTGLVHQAVYGEDDINTLNKHQIRTVDYLDEGCRFTSLIPEYQGTMVFDANSRIVRDLRNQTGVMASVPEDQRGFLVRDKSYVHSYPHCWRCGTPLIYKPVSSWFVSVTKIKDRLLKHNQEINWIPENVKDGQFGKWLSNARDWSISRNRYWGSPIPVWVSDDPAHPRVDVYGSLDELKADFGRYPTDDKGEVNLHRPWIDELTRPNPDDPTGKSTMRRIPDVLDCWFESGSMPFAQFHYPFENKEYFEQHFPGDYVVEYIGQTRGWFYTLHVMASALFDSAAFKNVICHGIVLGNDGQKMSKHLRNYPDVNGVFNKYGSDAMRWFLMSSPILRGGNLVVTADGIRDTVRQIMLPLWSTYYFFTLYANAANQGQGYAARQVKPAEVKGLPQMDRYLLARTRKLVKDVETSLDAFAISDACEAVSDYIDMLTNWYVRNSRDRFWDEDPNAFNTLYTALEVLSRVMAPLAPMETETMWRGLTGGESVHLADWPFLTEDGCAQTADTELGAVLLADDKLVAAMEKVREVVSSTLSLRKAQKIRVRQPLSQLTVVNDVAAVQPYEGLLKSELNVKAVEFTTVDDAGKHGLRLINELKVNARAAGPRLGKQVQFAIKASKTGAWHQDAEGTVFVETPTGDLVLQEGEYELDSRVEEAAAGATGAAGSAGGSYVSSALPTGGFVLLDTALTDDLVAEGYARDTIRVVQDARKEAGLNISDRISLTLLVPQEHQAQVDQFKDLICSETLATSLEVRFAAAGASVSAQVTKA</sequence>
<dbReference type="Pfam" id="PF00133">
    <property type="entry name" value="tRNA-synt_1"/>
    <property type="match status" value="1"/>
</dbReference>
<dbReference type="CDD" id="cd00818">
    <property type="entry name" value="IleRS_core"/>
    <property type="match status" value="1"/>
</dbReference>
<dbReference type="CDD" id="cd07961">
    <property type="entry name" value="Anticodon_Ia_Ile_ABEc"/>
    <property type="match status" value="1"/>
</dbReference>
<keyword evidence="11 15" id="KW-0648">Protein biosynthesis</keyword>
<dbReference type="SUPFAM" id="SSF52374">
    <property type="entry name" value="Nucleotidylyl transferase"/>
    <property type="match status" value="1"/>
</dbReference>
<dbReference type="InterPro" id="IPR001412">
    <property type="entry name" value="aa-tRNA-synth_I_CS"/>
</dbReference>
<proteinExistence type="inferred from homology"/>
<name>E6K0R2_PARDN</name>
<dbReference type="InterPro" id="IPR009080">
    <property type="entry name" value="tRNAsynth_Ia_anticodon-bd"/>
</dbReference>
<evidence type="ECO:0000256" key="8">
    <source>
        <dbReference type="ARBA" id="ARBA00022741"/>
    </source>
</evidence>
<comment type="subunit">
    <text evidence="4 15">Monomer.</text>
</comment>
<evidence type="ECO:0000313" key="19">
    <source>
        <dbReference type="Proteomes" id="UP000004946"/>
    </source>
</evidence>
<dbReference type="Pfam" id="PF19302">
    <property type="entry name" value="DUF5915"/>
    <property type="match status" value="1"/>
</dbReference>
<evidence type="ECO:0000256" key="14">
    <source>
        <dbReference type="ARBA" id="ARBA00048359"/>
    </source>
</evidence>
<comment type="catalytic activity">
    <reaction evidence="14 15">
        <text>tRNA(Ile) + L-isoleucine + ATP = L-isoleucyl-tRNA(Ile) + AMP + diphosphate</text>
        <dbReference type="Rhea" id="RHEA:11060"/>
        <dbReference type="Rhea" id="RHEA-COMP:9666"/>
        <dbReference type="Rhea" id="RHEA-COMP:9695"/>
        <dbReference type="ChEBI" id="CHEBI:30616"/>
        <dbReference type="ChEBI" id="CHEBI:33019"/>
        <dbReference type="ChEBI" id="CHEBI:58045"/>
        <dbReference type="ChEBI" id="CHEBI:78442"/>
        <dbReference type="ChEBI" id="CHEBI:78528"/>
        <dbReference type="ChEBI" id="CHEBI:456215"/>
        <dbReference type="EC" id="6.1.1.5"/>
    </reaction>
</comment>
<dbReference type="InterPro" id="IPR013155">
    <property type="entry name" value="M/V/L/I-tRNA-synth_anticd-bd"/>
</dbReference>
<evidence type="ECO:0000256" key="2">
    <source>
        <dbReference type="ARBA" id="ARBA00004496"/>
    </source>
</evidence>
<dbReference type="GO" id="GO:0008270">
    <property type="term" value="F:zinc ion binding"/>
    <property type="evidence" value="ECO:0007669"/>
    <property type="project" value="UniProtKB-UniRule"/>
</dbReference>
<dbReference type="GO" id="GO:0005524">
    <property type="term" value="F:ATP binding"/>
    <property type="evidence" value="ECO:0007669"/>
    <property type="project" value="UniProtKB-UniRule"/>
</dbReference>
<keyword evidence="10 15" id="KW-0067">ATP-binding</keyword>
<evidence type="ECO:0000256" key="15">
    <source>
        <dbReference type="HAMAP-Rule" id="MF_02003"/>
    </source>
</evidence>
<comment type="similarity">
    <text evidence="3 15">Belongs to the class-I aminoacyl-tRNA synthetase family. IleS type 2 subfamily.</text>
</comment>
<evidence type="ECO:0000256" key="10">
    <source>
        <dbReference type="ARBA" id="ARBA00022840"/>
    </source>
</evidence>
<comment type="domain">
    <text evidence="15">IleRS has two distinct active sites: one for aminoacylation and one for editing. The misactivated valine is translocated from the active site to the editing site, which sterically excludes the correctly activated isoleucine. The single editing site contains two valyl binding pockets, one specific for each substrate (Val-AMP or Val-tRNA(Ile)).</text>
</comment>
<comment type="subcellular location">
    <subcellularLocation>
        <location evidence="2 15">Cytoplasm</location>
    </subcellularLocation>
</comment>
<dbReference type="GO" id="GO:0005737">
    <property type="term" value="C:cytoplasm"/>
    <property type="evidence" value="ECO:0007669"/>
    <property type="project" value="UniProtKB-SubCell"/>
</dbReference>
<keyword evidence="8 15" id="KW-0547">Nucleotide-binding</keyword>
<keyword evidence="6 15" id="KW-0436">Ligase</keyword>
<dbReference type="RefSeq" id="WP_006288820.1">
    <property type="nucleotide sequence ID" value="NZ_AP012333.1"/>
</dbReference>
<dbReference type="InterPro" id="IPR014729">
    <property type="entry name" value="Rossmann-like_a/b/a_fold"/>
</dbReference>
<dbReference type="HAMAP" id="MF_02003">
    <property type="entry name" value="Ile_tRNA_synth_type2"/>
    <property type="match status" value="1"/>
</dbReference>
<evidence type="ECO:0000259" key="17">
    <source>
        <dbReference type="Pfam" id="PF08264"/>
    </source>
</evidence>
<keyword evidence="9 15" id="KW-0862">Zinc</keyword>
<dbReference type="PANTHER" id="PTHR42780">
    <property type="entry name" value="SOLEUCYL-TRNA SYNTHETASE"/>
    <property type="match status" value="1"/>
</dbReference>
<feature type="short sequence motif" description="'HIGH' region" evidence="15">
    <location>
        <begin position="69"/>
        <end position="79"/>
    </location>
</feature>
<dbReference type="Gene3D" id="3.90.740.10">
    <property type="entry name" value="Valyl/Leucyl/Isoleucyl-tRNA synthetase, editing domain"/>
    <property type="match status" value="1"/>
</dbReference>
<keyword evidence="12 15" id="KW-0030">Aminoacyl-tRNA synthetase</keyword>
<dbReference type="Gene3D" id="1.10.730.10">
    <property type="entry name" value="Isoleucyl-tRNA Synthetase, Domain 1"/>
    <property type="match status" value="1"/>
</dbReference>
<dbReference type="InterPro" id="IPR002301">
    <property type="entry name" value="Ile-tRNA-ligase"/>
</dbReference>
<feature type="short sequence motif" description="'KMSKS' region" evidence="15">
    <location>
        <begin position="654"/>
        <end position="658"/>
    </location>
</feature>
<protein>
    <recommendedName>
        <fullName evidence="15">Isoleucine--tRNA ligase</fullName>
        <ecNumber evidence="15">6.1.1.5</ecNumber>
    </recommendedName>
    <alternativeName>
        <fullName evidence="15">Isoleucyl-tRNA synthetase</fullName>
        <shortName evidence="15">IleRS</shortName>
    </alternativeName>
</protein>
<dbReference type="GO" id="GO:0002161">
    <property type="term" value="F:aminoacyl-tRNA deacylase activity"/>
    <property type="evidence" value="ECO:0007669"/>
    <property type="project" value="InterPro"/>
</dbReference>
<dbReference type="SUPFAM" id="SSF47323">
    <property type="entry name" value="Anticodon-binding domain of a subclass of class I aminoacyl-tRNA synthetases"/>
    <property type="match status" value="1"/>
</dbReference>
<feature type="binding site" evidence="15">
    <location>
        <position position="657"/>
    </location>
    <ligand>
        <name>ATP</name>
        <dbReference type="ChEBI" id="CHEBI:30616"/>
    </ligand>
</feature>
<dbReference type="NCBIfam" id="TIGR00392">
    <property type="entry name" value="ileS"/>
    <property type="match status" value="1"/>
</dbReference>
<evidence type="ECO:0000256" key="7">
    <source>
        <dbReference type="ARBA" id="ARBA00022723"/>
    </source>
</evidence>
<dbReference type="PROSITE" id="PS00178">
    <property type="entry name" value="AA_TRNA_LIGASE_I"/>
    <property type="match status" value="1"/>
</dbReference>
<evidence type="ECO:0000256" key="6">
    <source>
        <dbReference type="ARBA" id="ARBA00022598"/>
    </source>
</evidence>
<evidence type="ECO:0000256" key="3">
    <source>
        <dbReference type="ARBA" id="ARBA00007078"/>
    </source>
</evidence>
<dbReference type="InterPro" id="IPR009008">
    <property type="entry name" value="Val/Leu/Ile-tRNA-synth_edit"/>
</dbReference>
<evidence type="ECO:0000259" key="16">
    <source>
        <dbReference type="Pfam" id="PF00133"/>
    </source>
</evidence>
<evidence type="ECO:0000256" key="4">
    <source>
        <dbReference type="ARBA" id="ARBA00011245"/>
    </source>
</evidence>